<dbReference type="SUPFAM" id="SSF46785">
    <property type="entry name" value="Winged helix' DNA-binding domain"/>
    <property type="match status" value="1"/>
</dbReference>
<dbReference type="InterPro" id="IPR036388">
    <property type="entry name" value="WH-like_DNA-bd_sf"/>
</dbReference>
<dbReference type="Gene3D" id="1.10.10.10">
    <property type="entry name" value="Winged helix-like DNA-binding domain superfamily/Winged helix DNA-binding domain"/>
    <property type="match status" value="1"/>
</dbReference>
<gene>
    <name evidence="2" type="ORF">CVT63_07455</name>
</gene>
<dbReference type="Pfam" id="PF21247">
    <property type="entry name" value="Fic-like_C"/>
    <property type="match status" value="1"/>
</dbReference>
<sequence>MATTLGLRSKTGALKRTLNELLGNGLIELTIPDKPGNRLQRYRLTRAGTEVLKNTEEKT</sequence>
<dbReference type="AlphaFoldDB" id="A0A2N3G4M5"/>
<dbReference type="InterPro" id="IPR049514">
    <property type="entry name" value="Fic-like_C"/>
</dbReference>
<comment type="caution">
    <text evidence="2">The sequence shown here is derived from an EMBL/GenBank/DDBJ whole genome shotgun (WGS) entry which is preliminary data.</text>
</comment>
<proteinExistence type="predicted"/>
<feature type="domain" description="Filamentation induced by cAMP protein Fic-like C-terminal" evidence="1">
    <location>
        <begin position="2"/>
        <end position="45"/>
    </location>
</feature>
<evidence type="ECO:0000313" key="3">
    <source>
        <dbReference type="Proteomes" id="UP000233654"/>
    </source>
</evidence>
<dbReference type="Proteomes" id="UP000233654">
    <property type="component" value="Unassembled WGS sequence"/>
</dbReference>
<name>A0A2N3G4M5_9ACTN</name>
<dbReference type="EMBL" id="PHEX01000080">
    <property type="protein sequence ID" value="PKQ27548.1"/>
    <property type="molecule type" value="Genomic_DNA"/>
</dbReference>
<evidence type="ECO:0000313" key="2">
    <source>
        <dbReference type="EMBL" id="PKQ27548.1"/>
    </source>
</evidence>
<protein>
    <recommendedName>
        <fullName evidence="1">Filamentation induced by cAMP protein Fic-like C-terminal domain-containing protein</fullName>
    </recommendedName>
</protein>
<organism evidence="2 3">
    <name type="scientific">Candidatus Anoxymicrobium japonicum</name>
    <dbReference type="NCBI Taxonomy" id="2013648"/>
    <lineage>
        <taxon>Bacteria</taxon>
        <taxon>Bacillati</taxon>
        <taxon>Actinomycetota</taxon>
        <taxon>Candidatus Geothermincolia</taxon>
        <taxon>Candidatus Geothermincolales</taxon>
        <taxon>Candidatus Anoxymicrobiaceae</taxon>
        <taxon>Candidatus Anoxymicrobium</taxon>
    </lineage>
</organism>
<reference evidence="2 3" key="1">
    <citation type="journal article" date="2017" name="ISME J.">
        <title>Potential for microbial H2 and metal transformations associated with novel bacteria and archaea in deep terrestrial subsurface sediments.</title>
        <authorList>
            <person name="Hernsdorf A.W."/>
            <person name="Amano Y."/>
            <person name="Miyakawa K."/>
            <person name="Ise K."/>
            <person name="Suzuki Y."/>
            <person name="Anantharaman K."/>
            <person name="Probst A."/>
            <person name="Burstein D."/>
            <person name="Thomas B.C."/>
            <person name="Banfield J.F."/>
        </authorList>
    </citation>
    <scope>NUCLEOTIDE SEQUENCE [LARGE SCALE GENOMIC DNA]</scope>
    <source>
        <strain evidence="2">HGW-Actinobacteria-3</strain>
    </source>
</reference>
<dbReference type="InterPro" id="IPR036390">
    <property type="entry name" value="WH_DNA-bd_sf"/>
</dbReference>
<evidence type="ECO:0000259" key="1">
    <source>
        <dbReference type="Pfam" id="PF21247"/>
    </source>
</evidence>
<accession>A0A2N3G4M5</accession>